<proteinExistence type="predicted"/>
<dbReference type="EMBL" id="VZPE01000019">
    <property type="protein sequence ID" value="KAB0565053.1"/>
    <property type="molecule type" value="Genomic_DNA"/>
</dbReference>
<accession>A0A643ESS5</accession>
<feature type="non-terminal residue" evidence="1">
    <location>
        <position position="1"/>
    </location>
</feature>
<sequence>AISYRHARTDAFALWRDYTTEMTA</sequence>
<dbReference type="AlphaFoldDB" id="A0A643ESS5"/>
<reference evidence="1" key="1">
    <citation type="submission" date="2019-09" db="EMBL/GenBank/DDBJ databases">
        <title>Draft genome sequences of 48 bacterial type strains from the CCUG.</title>
        <authorList>
            <person name="Tunovic T."/>
            <person name="Pineiro-Iglesias B."/>
            <person name="Unosson C."/>
            <person name="Inganas E."/>
            <person name="Ohlen M."/>
            <person name="Cardew S."/>
            <person name="Jensie-Markopoulos S."/>
            <person name="Salva-Serra F."/>
            <person name="Jaen-Luchoro D."/>
            <person name="Karlsson R."/>
            <person name="Svensson-Stadler L."/>
            <person name="Chun J."/>
            <person name="Moore E."/>
        </authorList>
    </citation>
    <scope>NUCLEOTIDE SEQUENCE</scope>
    <source>
        <strain evidence="1">CCUG 50899</strain>
    </source>
</reference>
<gene>
    <name evidence="1" type="ORF">F7Q93_23670</name>
</gene>
<protein>
    <submittedName>
        <fullName evidence="1">IS6 family transposase</fullName>
    </submittedName>
</protein>
<comment type="caution">
    <text evidence="1">The sequence shown here is derived from an EMBL/GenBank/DDBJ whole genome shotgun (WGS) entry which is preliminary data.</text>
</comment>
<organism evidence="1">
    <name type="scientific">Brucella pituitosa</name>
    <dbReference type="NCBI Taxonomy" id="571256"/>
    <lineage>
        <taxon>Bacteria</taxon>
        <taxon>Pseudomonadati</taxon>
        <taxon>Pseudomonadota</taxon>
        <taxon>Alphaproteobacteria</taxon>
        <taxon>Hyphomicrobiales</taxon>
        <taxon>Brucellaceae</taxon>
        <taxon>Brucella/Ochrobactrum group</taxon>
        <taxon>Brucella</taxon>
    </lineage>
</organism>
<evidence type="ECO:0000313" key="1">
    <source>
        <dbReference type="EMBL" id="KAB0565053.1"/>
    </source>
</evidence>
<name>A0A643ESS5_9HYPH</name>